<keyword evidence="6" id="KW-1185">Reference proteome</keyword>
<keyword evidence="4" id="KW-1133">Transmembrane helix</keyword>
<reference evidence="5" key="1">
    <citation type="submission" date="2020-05" db="EMBL/GenBank/DDBJ databases">
        <title>Phylogenomic resolution of chytrid fungi.</title>
        <authorList>
            <person name="Stajich J.E."/>
            <person name="Amses K."/>
            <person name="Simmons R."/>
            <person name="Seto K."/>
            <person name="Myers J."/>
            <person name="Bonds A."/>
            <person name="Quandt C.A."/>
            <person name="Barry K."/>
            <person name="Liu P."/>
            <person name="Grigoriev I."/>
            <person name="Longcore J.E."/>
            <person name="James T.Y."/>
        </authorList>
    </citation>
    <scope>NUCLEOTIDE SEQUENCE</scope>
    <source>
        <strain evidence="5">JEL0379</strain>
    </source>
</reference>
<evidence type="ECO:0000313" key="6">
    <source>
        <dbReference type="Proteomes" id="UP001212152"/>
    </source>
</evidence>
<keyword evidence="4" id="KW-0472">Membrane</keyword>
<dbReference type="Pfam" id="PF04488">
    <property type="entry name" value="Gly_transf_sug"/>
    <property type="match status" value="1"/>
</dbReference>
<evidence type="ECO:0000313" key="5">
    <source>
        <dbReference type="EMBL" id="KAJ3184950.1"/>
    </source>
</evidence>
<comment type="caution">
    <text evidence="5">The sequence shown here is derived from an EMBL/GenBank/DDBJ whole genome shotgun (WGS) entry which is preliminary data.</text>
</comment>
<dbReference type="SUPFAM" id="SSF53448">
    <property type="entry name" value="Nucleotide-diphospho-sugar transferases"/>
    <property type="match status" value="1"/>
</dbReference>
<comment type="similarity">
    <text evidence="1">Belongs to the glycosyltransferase 32 family.</text>
</comment>
<evidence type="ECO:0000256" key="2">
    <source>
        <dbReference type="ARBA" id="ARBA00022679"/>
    </source>
</evidence>
<keyword evidence="2" id="KW-0808">Transferase</keyword>
<feature type="transmembrane region" description="Helical" evidence="4">
    <location>
        <begin position="375"/>
        <end position="398"/>
    </location>
</feature>
<feature type="region of interest" description="Disordered" evidence="3">
    <location>
        <begin position="342"/>
        <end position="369"/>
    </location>
</feature>
<dbReference type="Gene3D" id="3.90.550.20">
    <property type="match status" value="1"/>
</dbReference>
<dbReference type="PANTHER" id="PTHR32385:SF15">
    <property type="entry name" value="INOSITOL PHOSPHOCERAMIDE MANNOSYLTRANSFERASE 1"/>
    <property type="match status" value="1"/>
</dbReference>
<dbReference type="InterPro" id="IPR029044">
    <property type="entry name" value="Nucleotide-diphossugar_trans"/>
</dbReference>
<evidence type="ECO:0000256" key="1">
    <source>
        <dbReference type="ARBA" id="ARBA00009003"/>
    </source>
</evidence>
<dbReference type="AlphaFoldDB" id="A0AAD5TRS3"/>
<dbReference type="GO" id="GO:0000030">
    <property type="term" value="F:mannosyltransferase activity"/>
    <property type="evidence" value="ECO:0007669"/>
    <property type="project" value="TreeGrafter"/>
</dbReference>
<gene>
    <name evidence="5" type="ORF">HDU87_002516</name>
</gene>
<dbReference type="InterPro" id="IPR007577">
    <property type="entry name" value="GlycoTrfase_DXD_sugar-bd_CS"/>
</dbReference>
<name>A0AAD5TRS3_9FUNG</name>
<dbReference type="GO" id="GO:0051999">
    <property type="term" value="P:mannosyl-inositol phosphorylceramide biosynthetic process"/>
    <property type="evidence" value="ECO:0007669"/>
    <property type="project" value="TreeGrafter"/>
</dbReference>
<evidence type="ECO:0000256" key="4">
    <source>
        <dbReference type="SAM" id="Phobius"/>
    </source>
</evidence>
<protein>
    <submittedName>
        <fullName evidence="5">Uncharacterized protein</fullName>
    </submittedName>
</protein>
<dbReference type="InterPro" id="IPR051706">
    <property type="entry name" value="Glycosyltransferase_domain"/>
</dbReference>
<dbReference type="PANTHER" id="PTHR32385">
    <property type="entry name" value="MANNOSYL PHOSPHORYLINOSITOL CERAMIDE SYNTHASE"/>
    <property type="match status" value="1"/>
</dbReference>
<evidence type="ECO:0000256" key="3">
    <source>
        <dbReference type="SAM" id="MobiDB-lite"/>
    </source>
</evidence>
<accession>A0AAD5TRS3</accession>
<dbReference type="EMBL" id="JADGJQ010000002">
    <property type="protein sequence ID" value="KAJ3184950.1"/>
    <property type="molecule type" value="Genomic_DNA"/>
</dbReference>
<dbReference type="Proteomes" id="UP001212152">
    <property type="component" value="Unassembled WGS sequence"/>
</dbReference>
<dbReference type="GO" id="GO:0016020">
    <property type="term" value="C:membrane"/>
    <property type="evidence" value="ECO:0007669"/>
    <property type="project" value="GOC"/>
</dbReference>
<sequence length="436" mass="49095">MRFLAVRPRRFKSRHVAVLALLSAILLFRKWLYCIGVVIHCFATWNIRPINYIGSHADGFPLDLLDLPPPADLNVTDLLAARHAAATASRQSDLEAANQHIARIDAELKWGPDVAEAEMVVPPILHQIVLGMTGPTPPKWTEAANACTAIHPHWTVMVWNDAAAEEFIKVEHSWFYDTWINYRYNIQKADSLRYLVLYTYGGTYLDMDLQCLRPLDPFRKFEFLANAAHPVGVSNGFIMTAPKSKFMAQLVENLKLFNRFFFTAYPTVMFSTGCMYVSAQHAIADNREPLKVLGGQHNRLNGAVTTPLFKHLGASSWHRGDAKLFVTLGKIIKAIMTVGQDEPPQQPPLLSPDQHHQQQPPQHADTMSRRRQRSLSVLSIFPISAFTLAFVACFRFIYMRRRRAQRAAAAAHPLSLKSATATDALVVEKRCPMDSV</sequence>
<keyword evidence="4" id="KW-0812">Transmembrane</keyword>
<proteinExistence type="inferred from homology"/>
<organism evidence="5 6">
    <name type="scientific">Geranomyces variabilis</name>
    <dbReference type="NCBI Taxonomy" id="109894"/>
    <lineage>
        <taxon>Eukaryota</taxon>
        <taxon>Fungi</taxon>
        <taxon>Fungi incertae sedis</taxon>
        <taxon>Chytridiomycota</taxon>
        <taxon>Chytridiomycota incertae sedis</taxon>
        <taxon>Chytridiomycetes</taxon>
        <taxon>Spizellomycetales</taxon>
        <taxon>Powellomycetaceae</taxon>
        <taxon>Geranomyces</taxon>
    </lineage>
</organism>